<dbReference type="RefSeq" id="WP_114828734.1">
    <property type="nucleotide sequence ID" value="NZ_QQTO01000001.1"/>
</dbReference>
<evidence type="ECO:0000256" key="2">
    <source>
        <dbReference type="SAM" id="Phobius"/>
    </source>
</evidence>
<dbReference type="Proteomes" id="UP000255207">
    <property type="component" value="Unassembled WGS sequence"/>
</dbReference>
<organism evidence="4 5">
    <name type="scientific">Bosea caraganae</name>
    <dbReference type="NCBI Taxonomy" id="2763117"/>
    <lineage>
        <taxon>Bacteria</taxon>
        <taxon>Pseudomonadati</taxon>
        <taxon>Pseudomonadota</taxon>
        <taxon>Alphaproteobacteria</taxon>
        <taxon>Hyphomicrobiales</taxon>
        <taxon>Boseaceae</taxon>
        <taxon>Bosea</taxon>
    </lineage>
</organism>
<comment type="caution">
    <text evidence="4">The sequence shown here is derived from an EMBL/GenBank/DDBJ whole genome shotgun (WGS) entry which is preliminary data.</text>
</comment>
<evidence type="ECO:0000259" key="3">
    <source>
        <dbReference type="Pfam" id="PF19029"/>
    </source>
</evidence>
<dbReference type="Pfam" id="PF19029">
    <property type="entry name" value="DUF883_C"/>
    <property type="match status" value="1"/>
</dbReference>
<keyword evidence="2" id="KW-0812">Transmembrane</keyword>
<name>A0A370LA43_9HYPH</name>
<dbReference type="AlphaFoldDB" id="A0A370LA43"/>
<sequence length="120" mass="12593">MATTAASAKRQASAAVKRAKDEAASGAEDVAERATTAGRRASREAEALQDSLMHSAEELVANVSSKLKAVGVDTDKMADVAKEQATDLQRLIVEEIRERPLRALGLAAAVGLFVGFLSAR</sequence>
<evidence type="ECO:0000256" key="1">
    <source>
        <dbReference type="SAM" id="MobiDB-lite"/>
    </source>
</evidence>
<feature type="region of interest" description="Disordered" evidence="1">
    <location>
        <begin position="1"/>
        <end position="47"/>
    </location>
</feature>
<keyword evidence="5" id="KW-1185">Reference proteome</keyword>
<keyword evidence="2" id="KW-0472">Membrane</keyword>
<gene>
    <name evidence="4" type="ORF">DWE98_08365</name>
</gene>
<reference evidence="5" key="1">
    <citation type="submission" date="2018-07" db="EMBL/GenBank/DDBJ databases">
        <authorList>
            <person name="Safronova V.I."/>
            <person name="Chirak E.R."/>
            <person name="Sazanova A.L."/>
        </authorList>
    </citation>
    <scope>NUCLEOTIDE SEQUENCE [LARGE SCALE GENOMIC DNA]</scope>
    <source>
        <strain evidence="5">RCAM04685</strain>
    </source>
</reference>
<accession>A0A370LA43</accession>
<evidence type="ECO:0000313" key="5">
    <source>
        <dbReference type="Proteomes" id="UP000255207"/>
    </source>
</evidence>
<keyword evidence="2" id="KW-1133">Transmembrane helix</keyword>
<feature type="domain" description="DUF883" evidence="3">
    <location>
        <begin position="96"/>
        <end position="120"/>
    </location>
</feature>
<evidence type="ECO:0000313" key="4">
    <source>
        <dbReference type="EMBL" id="RDJ26852.1"/>
    </source>
</evidence>
<dbReference type="OrthoDB" id="8163977at2"/>
<feature type="compositionally biased region" description="Low complexity" evidence="1">
    <location>
        <begin position="1"/>
        <end position="16"/>
    </location>
</feature>
<protein>
    <recommendedName>
        <fullName evidence="3">DUF883 domain-containing protein</fullName>
    </recommendedName>
</protein>
<proteinExistence type="predicted"/>
<dbReference type="EMBL" id="QQTP01000003">
    <property type="protein sequence ID" value="RDJ26852.1"/>
    <property type="molecule type" value="Genomic_DNA"/>
</dbReference>
<dbReference type="InterPro" id="IPR043605">
    <property type="entry name" value="DUF883_C"/>
</dbReference>
<feature type="transmembrane region" description="Helical" evidence="2">
    <location>
        <begin position="100"/>
        <end position="119"/>
    </location>
</feature>